<gene>
    <name evidence="2" type="ORF">COU35_04630</name>
</gene>
<dbReference type="InterPro" id="IPR012902">
    <property type="entry name" value="N_methyl_site"/>
</dbReference>
<comment type="caution">
    <text evidence="2">The sequence shown here is derived from an EMBL/GenBank/DDBJ whole genome shotgun (WGS) entry which is preliminary data.</text>
</comment>
<sequence>MKLRVALAQTDSTHASRSGLTTIELLIVIAMIAIMSAAGAAIFARLQPRAQLGDATAEVAQALRTAQTRSSARYNLDAHGVYVQSDSVTLYEGGSYAARETQYDRVVTYQAVQLSPDATDYHFSEGSGLPSVTSDIVITHPTLNIQSTIHVLASGKILLQ</sequence>
<name>A0A2H0TRE8_9BACT</name>
<dbReference type="EMBL" id="PFCB01000030">
    <property type="protein sequence ID" value="PIR74096.1"/>
    <property type="molecule type" value="Genomic_DNA"/>
</dbReference>
<organism evidence="2 3">
    <name type="scientific">Candidatus Magasanikbacteria bacterium CG10_big_fil_rev_8_21_14_0_10_47_10</name>
    <dbReference type="NCBI Taxonomy" id="1974652"/>
    <lineage>
        <taxon>Bacteria</taxon>
        <taxon>Candidatus Magasanikiibacteriota</taxon>
    </lineage>
</organism>
<dbReference type="InterPro" id="IPR045584">
    <property type="entry name" value="Pilin-like"/>
</dbReference>
<dbReference type="AlphaFoldDB" id="A0A2H0TRE8"/>
<evidence type="ECO:0000313" key="3">
    <source>
        <dbReference type="Proteomes" id="UP000230154"/>
    </source>
</evidence>
<evidence type="ECO:0000256" key="1">
    <source>
        <dbReference type="SAM" id="Phobius"/>
    </source>
</evidence>
<reference evidence="3" key="1">
    <citation type="submission" date="2017-09" db="EMBL/GenBank/DDBJ databases">
        <title>Depth-based differentiation of microbial function through sediment-hosted aquifers and enrichment of novel symbionts in the deep terrestrial subsurface.</title>
        <authorList>
            <person name="Probst A.J."/>
            <person name="Ladd B."/>
            <person name="Jarett J.K."/>
            <person name="Geller-Mcgrath D.E."/>
            <person name="Sieber C.M.K."/>
            <person name="Emerson J.B."/>
            <person name="Anantharaman K."/>
            <person name="Thomas B.C."/>
            <person name="Malmstrom R."/>
            <person name="Stieglmeier M."/>
            <person name="Klingl A."/>
            <person name="Woyke T."/>
            <person name="Ryan C.M."/>
            <person name="Banfield J.F."/>
        </authorList>
    </citation>
    <scope>NUCLEOTIDE SEQUENCE [LARGE SCALE GENOMIC DNA]</scope>
</reference>
<keyword evidence="1" id="KW-0812">Transmembrane</keyword>
<evidence type="ECO:0008006" key="4">
    <source>
        <dbReference type="Google" id="ProtNLM"/>
    </source>
</evidence>
<dbReference type="Proteomes" id="UP000230154">
    <property type="component" value="Unassembled WGS sequence"/>
</dbReference>
<dbReference type="Gene3D" id="3.30.700.10">
    <property type="entry name" value="Glycoprotein, Type 4 Pilin"/>
    <property type="match status" value="1"/>
</dbReference>
<dbReference type="SUPFAM" id="SSF54523">
    <property type="entry name" value="Pili subunits"/>
    <property type="match status" value="1"/>
</dbReference>
<evidence type="ECO:0000313" key="2">
    <source>
        <dbReference type="EMBL" id="PIR74096.1"/>
    </source>
</evidence>
<proteinExistence type="predicted"/>
<protein>
    <recommendedName>
        <fullName evidence="4">General secretion pathway GspH domain-containing protein</fullName>
    </recommendedName>
</protein>
<accession>A0A2H0TRE8</accession>
<feature type="transmembrane region" description="Helical" evidence="1">
    <location>
        <begin position="20"/>
        <end position="44"/>
    </location>
</feature>
<keyword evidence="1" id="KW-1133">Transmembrane helix</keyword>
<keyword evidence="1" id="KW-0472">Membrane</keyword>
<dbReference type="PROSITE" id="PS00409">
    <property type="entry name" value="PROKAR_NTER_METHYL"/>
    <property type="match status" value="1"/>
</dbReference>